<feature type="region of interest" description="Disordered" evidence="1">
    <location>
        <begin position="32"/>
        <end position="70"/>
    </location>
</feature>
<keyword evidence="3" id="KW-1185">Reference proteome</keyword>
<evidence type="ECO:0000313" key="2">
    <source>
        <dbReference type="EMBL" id="KAK7330787.1"/>
    </source>
</evidence>
<evidence type="ECO:0000313" key="3">
    <source>
        <dbReference type="Proteomes" id="UP001367508"/>
    </source>
</evidence>
<accession>A0AAN9L9U2</accession>
<organism evidence="2 3">
    <name type="scientific">Canavalia gladiata</name>
    <name type="common">Sword bean</name>
    <name type="synonym">Dolichos gladiatus</name>
    <dbReference type="NCBI Taxonomy" id="3824"/>
    <lineage>
        <taxon>Eukaryota</taxon>
        <taxon>Viridiplantae</taxon>
        <taxon>Streptophyta</taxon>
        <taxon>Embryophyta</taxon>
        <taxon>Tracheophyta</taxon>
        <taxon>Spermatophyta</taxon>
        <taxon>Magnoliopsida</taxon>
        <taxon>eudicotyledons</taxon>
        <taxon>Gunneridae</taxon>
        <taxon>Pentapetalae</taxon>
        <taxon>rosids</taxon>
        <taxon>fabids</taxon>
        <taxon>Fabales</taxon>
        <taxon>Fabaceae</taxon>
        <taxon>Papilionoideae</taxon>
        <taxon>50 kb inversion clade</taxon>
        <taxon>NPAAA clade</taxon>
        <taxon>indigoferoid/millettioid clade</taxon>
        <taxon>Phaseoleae</taxon>
        <taxon>Canavalia</taxon>
    </lineage>
</organism>
<comment type="caution">
    <text evidence="2">The sequence shown here is derived from an EMBL/GenBank/DDBJ whole genome shotgun (WGS) entry which is preliminary data.</text>
</comment>
<dbReference type="AlphaFoldDB" id="A0AAN9L9U2"/>
<reference evidence="2 3" key="1">
    <citation type="submission" date="2024-01" db="EMBL/GenBank/DDBJ databases">
        <title>The genomes of 5 underutilized Papilionoideae crops provide insights into root nodulation and disease resistanc.</title>
        <authorList>
            <person name="Jiang F."/>
        </authorList>
    </citation>
    <scope>NUCLEOTIDE SEQUENCE [LARGE SCALE GENOMIC DNA]</scope>
    <source>
        <strain evidence="2">LVBAO_FW01</strain>
        <tissue evidence="2">Leaves</tissue>
    </source>
</reference>
<feature type="compositionally biased region" description="Polar residues" evidence="1">
    <location>
        <begin position="56"/>
        <end position="70"/>
    </location>
</feature>
<evidence type="ECO:0000256" key="1">
    <source>
        <dbReference type="SAM" id="MobiDB-lite"/>
    </source>
</evidence>
<feature type="compositionally biased region" description="Basic and acidic residues" evidence="1">
    <location>
        <begin position="33"/>
        <end position="43"/>
    </location>
</feature>
<dbReference type="EMBL" id="JAYMYQ010000005">
    <property type="protein sequence ID" value="KAK7330787.1"/>
    <property type="molecule type" value="Genomic_DNA"/>
</dbReference>
<proteinExistence type="predicted"/>
<sequence>MHEMHYEDTSYVVLLRIMRMFQMLLYCPSMDSKTGDVEQRSHELSPTSPPRGSVLHATSFQPWMESNNTT</sequence>
<name>A0AAN9L9U2_CANGL</name>
<gene>
    <name evidence="2" type="ORF">VNO77_24987</name>
</gene>
<dbReference type="Proteomes" id="UP001367508">
    <property type="component" value="Unassembled WGS sequence"/>
</dbReference>
<protein>
    <submittedName>
        <fullName evidence="2">Uncharacterized protein</fullName>
    </submittedName>
</protein>